<feature type="compositionally biased region" description="Basic and acidic residues" evidence="1">
    <location>
        <begin position="1"/>
        <end position="11"/>
    </location>
</feature>
<dbReference type="EMBL" id="BAAALS010000029">
    <property type="protein sequence ID" value="GAA1770705.1"/>
    <property type="molecule type" value="Genomic_DNA"/>
</dbReference>
<feature type="transmembrane region" description="Helical" evidence="2">
    <location>
        <begin position="159"/>
        <end position="177"/>
    </location>
</feature>
<feature type="transmembrane region" description="Helical" evidence="2">
    <location>
        <begin position="132"/>
        <end position="152"/>
    </location>
</feature>
<feature type="region of interest" description="Disordered" evidence="1">
    <location>
        <begin position="1"/>
        <end position="20"/>
    </location>
</feature>
<keyword evidence="2" id="KW-1133">Transmembrane helix</keyword>
<evidence type="ECO:0008006" key="5">
    <source>
        <dbReference type="Google" id="ProtNLM"/>
    </source>
</evidence>
<reference evidence="3 4" key="1">
    <citation type="journal article" date="2019" name="Int. J. Syst. Evol. Microbiol.">
        <title>The Global Catalogue of Microorganisms (GCM) 10K type strain sequencing project: providing services to taxonomists for standard genome sequencing and annotation.</title>
        <authorList>
            <consortium name="The Broad Institute Genomics Platform"/>
            <consortium name="The Broad Institute Genome Sequencing Center for Infectious Disease"/>
            <person name="Wu L."/>
            <person name="Ma J."/>
        </authorList>
    </citation>
    <scope>NUCLEOTIDE SEQUENCE [LARGE SCALE GENOMIC DNA]</scope>
    <source>
        <strain evidence="3 4">JCM 13249</strain>
    </source>
</reference>
<feature type="transmembrane region" description="Helical" evidence="2">
    <location>
        <begin position="234"/>
        <end position="257"/>
    </location>
</feature>
<feature type="transmembrane region" description="Helical" evidence="2">
    <location>
        <begin position="263"/>
        <end position="287"/>
    </location>
</feature>
<dbReference type="Pfam" id="PF11361">
    <property type="entry name" value="DUF3159"/>
    <property type="match status" value="1"/>
</dbReference>
<name>A0ABN2L2L3_9ACTN</name>
<accession>A0ABN2L2L3</accession>
<organism evidence="3 4">
    <name type="scientific">Luedemannella helvata</name>
    <dbReference type="NCBI Taxonomy" id="349315"/>
    <lineage>
        <taxon>Bacteria</taxon>
        <taxon>Bacillati</taxon>
        <taxon>Actinomycetota</taxon>
        <taxon>Actinomycetes</taxon>
        <taxon>Micromonosporales</taxon>
        <taxon>Micromonosporaceae</taxon>
        <taxon>Luedemannella</taxon>
    </lineage>
</organism>
<feature type="transmembrane region" description="Helical" evidence="2">
    <location>
        <begin position="106"/>
        <end position="126"/>
    </location>
</feature>
<dbReference type="Proteomes" id="UP001500655">
    <property type="component" value="Unassembled WGS sequence"/>
</dbReference>
<keyword evidence="2" id="KW-0472">Membrane</keyword>
<dbReference type="InterPro" id="IPR016566">
    <property type="entry name" value="UCP010219"/>
</dbReference>
<keyword evidence="2" id="KW-0812">Transmembrane</keyword>
<evidence type="ECO:0000256" key="2">
    <source>
        <dbReference type="SAM" id="Phobius"/>
    </source>
</evidence>
<evidence type="ECO:0000313" key="3">
    <source>
        <dbReference type="EMBL" id="GAA1770705.1"/>
    </source>
</evidence>
<proteinExistence type="predicted"/>
<feature type="transmembrane region" description="Helical" evidence="2">
    <location>
        <begin position="183"/>
        <end position="204"/>
    </location>
</feature>
<protein>
    <recommendedName>
        <fullName evidence="5">DUF3159 domain-containing protein</fullName>
    </recommendedName>
</protein>
<gene>
    <name evidence="3" type="ORF">GCM10009681_47660</name>
</gene>
<sequence length="298" mass="32253">MTRHSDNRTTRADNPLSESVAAEEEVLAEVFFGDLPPDQRAAAAEKAVAEAIFGEHGAAIKDVRPGDVPPADGKSADGKSADEDDEEPLPSFSEQVAQQLGGVRGLLESSIPVLAFVIVNVVGGWFDLAWRLNLAIVLSVATAVGIAIFRLSRKQPIRHAVNGLFGIALGAWLAYRSGDEKDFYLPGIFLSLGYAVAMLASVALRQPLVGWIWSVVVAGGSKQWREEPPMVRTFGWLTVVWAVIYVLKTGIQTVLYLADQATALGVVRIVFGYPPYLLLLALTVWAVRRTRERMAATA</sequence>
<comment type="caution">
    <text evidence="3">The sequence shown here is derived from an EMBL/GenBank/DDBJ whole genome shotgun (WGS) entry which is preliminary data.</text>
</comment>
<feature type="region of interest" description="Disordered" evidence="1">
    <location>
        <begin position="60"/>
        <end position="91"/>
    </location>
</feature>
<evidence type="ECO:0000313" key="4">
    <source>
        <dbReference type="Proteomes" id="UP001500655"/>
    </source>
</evidence>
<evidence type="ECO:0000256" key="1">
    <source>
        <dbReference type="SAM" id="MobiDB-lite"/>
    </source>
</evidence>
<keyword evidence="4" id="KW-1185">Reference proteome</keyword>